<organism evidence="2 3">
    <name type="scientific">Dictyostelium discoideum</name>
    <name type="common">Social amoeba</name>
    <dbReference type="NCBI Taxonomy" id="44689"/>
    <lineage>
        <taxon>Eukaryota</taxon>
        <taxon>Amoebozoa</taxon>
        <taxon>Evosea</taxon>
        <taxon>Eumycetozoa</taxon>
        <taxon>Dictyostelia</taxon>
        <taxon>Dictyosteliales</taxon>
        <taxon>Dictyosteliaceae</taxon>
        <taxon>Dictyostelium</taxon>
    </lineage>
</organism>
<dbReference type="dictyBase" id="DDB_G0287215"/>
<keyword evidence="3" id="KW-1185">Reference proteome</keyword>
<comment type="caution">
    <text evidence="2">The sequence shown here is derived from an EMBL/GenBank/DDBJ whole genome shotgun (WGS) entry which is preliminary data.</text>
</comment>
<dbReference type="PhylomeDB" id="Q54KP5"/>
<dbReference type="Proteomes" id="UP000002195">
    <property type="component" value="Unassembled WGS sequence"/>
</dbReference>
<dbReference type="GeneID" id="8626015"/>
<dbReference type="InParanoid" id="Q54KP5"/>
<dbReference type="InterPro" id="IPR001623">
    <property type="entry name" value="DnaJ_domain"/>
</dbReference>
<dbReference type="InterPro" id="IPR036869">
    <property type="entry name" value="J_dom_sf"/>
</dbReference>
<protein>
    <recommendedName>
        <fullName evidence="1">J domain-containing protein</fullName>
    </recommendedName>
</protein>
<dbReference type="EMBL" id="AAFI02000099">
    <property type="protein sequence ID" value="EAL63809.1"/>
    <property type="molecule type" value="Genomic_DNA"/>
</dbReference>
<sequence>MKDTQIFPITDEDKVKIFYATHECQCGELYRFLGVKKEDTIDKIAHSYEQVRSNFENDKKIAESLDAAYSVISDKRLRDYYDREIHDEMVTLELEYFKSLNQKNHTLLSIMGTLAAPFEIASLVINSTPSHSNSLGVLQSFIRNNNAFSLGKIILAQAIVPSTIAVSLQPLFILKDKFAYPFSTMGKLTDEILWCFSSFVVVFPLDCYIQSANKLSFLEVIKKIVLCQDGVTGKFNFKNVAYTFISSVGLYATSRLLKGTINKLIEYVESKSLENPKSTFWRNSTLIIKSIYAKTFLLTLALLPCETVRSQFSYFFAQRYLGNSVNLLLTNPISIAVDLVKTQGYRKLYKSFPFSYVTFLLNEFLASTVK</sequence>
<dbReference type="HOGENOM" id="CLU_740650_0_0_1"/>
<proteinExistence type="predicted"/>
<dbReference type="FunCoup" id="Q54KP5">
    <property type="interactions" value="4"/>
</dbReference>
<gene>
    <name evidence="2" type="ORF">DDB_G0287215</name>
</gene>
<evidence type="ECO:0000313" key="2">
    <source>
        <dbReference type="EMBL" id="EAL63809.1"/>
    </source>
</evidence>
<dbReference type="KEGG" id="ddi:DDB_G0287215"/>
<evidence type="ECO:0000259" key="1">
    <source>
        <dbReference type="PROSITE" id="PS50076"/>
    </source>
</evidence>
<dbReference type="AlphaFoldDB" id="Q54KP5"/>
<dbReference type="RefSeq" id="XP_637312.1">
    <property type="nucleotide sequence ID" value="XM_632220.1"/>
</dbReference>
<accession>Q54KP5</accession>
<dbReference type="PROSITE" id="PS50076">
    <property type="entry name" value="DNAJ_2"/>
    <property type="match status" value="1"/>
</dbReference>
<dbReference type="SUPFAM" id="SSF46565">
    <property type="entry name" value="Chaperone J-domain"/>
    <property type="match status" value="1"/>
</dbReference>
<dbReference type="VEuPathDB" id="AmoebaDB:DDB_G0287215"/>
<name>Q54KP5_DICDI</name>
<dbReference type="PaxDb" id="44689-DDB0187366"/>
<feature type="domain" description="J" evidence="1">
    <location>
        <begin position="28"/>
        <end position="85"/>
    </location>
</feature>
<evidence type="ECO:0000313" key="3">
    <source>
        <dbReference type="Proteomes" id="UP000002195"/>
    </source>
</evidence>
<reference evidence="2 3" key="1">
    <citation type="journal article" date="2005" name="Nature">
        <title>The genome of the social amoeba Dictyostelium discoideum.</title>
        <authorList>
            <consortium name="The Dictyostelium discoideum Sequencing Consortium"/>
            <person name="Eichinger L."/>
            <person name="Pachebat J.A."/>
            <person name="Glockner G."/>
            <person name="Rajandream M.A."/>
            <person name="Sucgang R."/>
            <person name="Berriman M."/>
            <person name="Song J."/>
            <person name="Olsen R."/>
            <person name="Szafranski K."/>
            <person name="Xu Q."/>
            <person name="Tunggal B."/>
            <person name="Kummerfeld S."/>
            <person name="Madera M."/>
            <person name="Konfortov B.A."/>
            <person name="Rivero F."/>
            <person name="Bankier A.T."/>
            <person name="Lehmann R."/>
            <person name="Hamlin N."/>
            <person name="Davies R."/>
            <person name="Gaudet P."/>
            <person name="Fey P."/>
            <person name="Pilcher K."/>
            <person name="Chen G."/>
            <person name="Saunders D."/>
            <person name="Sodergren E."/>
            <person name="Davis P."/>
            <person name="Kerhornou A."/>
            <person name="Nie X."/>
            <person name="Hall N."/>
            <person name="Anjard C."/>
            <person name="Hemphill L."/>
            <person name="Bason N."/>
            <person name="Farbrother P."/>
            <person name="Desany B."/>
            <person name="Just E."/>
            <person name="Morio T."/>
            <person name="Rost R."/>
            <person name="Churcher C."/>
            <person name="Cooper J."/>
            <person name="Haydock S."/>
            <person name="van Driessche N."/>
            <person name="Cronin A."/>
            <person name="Goodhead I."/>
            <person name="Muzny D."/>
            <person name="Mourier T."/>
            <person name="Pain A."/>
            <person name="Lu M."/>
            <person name="Harper D."/>
            <person name="Lindsay R."/>
            <person name="Hauser H."/>
            <person name="James K."/>
            <person name="Quiles M."/>
            <person name="Madan Babu M."/>
            <person name="Saito T."/>
            <person name="Buchrieser C."/>
            <person name="Wardroper A."/>
            <person name="Felder M."/>
            <person name="Thangavelu M."/>
            <person name="Johnson D."/>
            <person name="Knights A."/>
            <person name="Loulseged H."/>
            <person name="Mungall K."/>
            <person name="Oliver K."/>
            <person name="Price C."/>
            <person name="Quail M.A."/>
            <person name="Urushihara H."/>
            <person name="Hernandez J."/>
            <person name="Rabbinowitsch E."/>
            <person name="Steffen D."/>
            <person name="Sanders M."/>
            <person name="Ma J."/>
            <person name="Kohara Y."/>
            <person name="Sharp S."/>
            <person name="Simmonds M."/>
            <person name="Spiegler S."/>
            <person name="Tivey A."/>
            <person name="Sugano S."/>
            <person name="White B."/>
            <person name="Walker D."/>
            <person name="Woodward J."/>
            <person name="Winckler T."/>
            <person name="Tanaka Y."/>
            <person name="Shaulsky G."/>
            <person name="Schleicher M."/>
            <person name="Weinstock G."/>
            <person name="Rosenthal A."/>
            <person name="Cox E.C."/>
            <person name="Chisholm R.L."/>
            <person name="Gibbs R."/>
            <person name="Loomis W.F."/>
            <person name="Platzer M."/>
            <person name="Kay R.R."/>
            <person name="Williams J."/>
            <person name="Dear P.H."/>
            <person name="Noegel A.A."/>
            <person name="Barrell B."/>
            <person name="Kuspa A."/>
        </authorList>
    </citation>
    <scope>NUCLEOTIDE SEQUENCE [LARGE SCALE GENOMIC DNA]</scope>
    <source>
        <strain evidence="2 3">AX4</strain>
    </source>
</reference>